<proteinExistence type="predicted"/>
<organism evidence="1 2">
    <name type="scientific">Fusarium decemcellulare</name>
    <dbReference type="NCBI Taxonomy" id="57161"/>
    <lineage>
        <taxon>Eukaryota</taxon>
        <taxon>Fungi</taxon>
        <taxon>Dikarya</taxon>
        <taxon>Ascomycota</taxon>
        <taxon>Pezizomycotina</taxon>
        <taxon>Sordariomycetes</taxon>
        <taxon>Hypocreomycetidae</taxon>
        <taxon>Hypocreales</taxon>
        <taxon>Nectriaceae</taxon>
        <taxon>Fusarium</taxon>
        <taxon>Fusarium decemcellulare species complex</taxon>
    </lineage>
</organism>
<sequence>MGASKREGVVDEKGRVWDTDNLYVADGSVFPSASGVNPMITIMAIADWISRGVDAELRAGGIGMQADLGKLLSMKCMIHVELSWHSLRPSWAAPRFVIPSPRNVFGEHLDPNPVPVIERRSHSTRGALKLQSAGHGRRERVKEASSRGELQEEAIDASGTSRYPRERLLVPRLRVDFEAAEAGKRGEALNASKWHGSR</sequence>
<name>A0ACC1RFU3_9HYPO</name>
<evidence type="ECO:0000313" key="1">
    <source>
        <dbReference type="EMBL" id="KAJ3507617.1"/>
    </source>
</evidence>
<dbReference type="EMBL" id="JANRMS010004586">
    <property type="protein sequence ID" value="KAJ3507617.1"/>
    <property type="molecule type" value="Genomic_DNA"/>
</dbReference>
<protein>
    <submittedName>
        <fullName evidence="1">Uncharacterized protein</fullName>
    </submittedName>
</protein>
<accession>A0ACC1RFU3</accession>
<dbReference type="Proteomes" id="UP001148629">
    <property type="component" value="Unassembled WGS sequence"/>
</dbReference>
<comment type="caution">
    <text evidence="1">The sequence shown here is derived from an EMBL/GenBank/DDBJ whole genome shotgun (WGS) entry which is preliminary data.</text>
</comment>
<gene>
    <name evidence="1" type="ORF">NM208_g15936</name>
</gene>
<reference evidence="1" key="1">
    <citation type="submission" date="2022-08" db="EMBL/GenBank/DDBJ databases">
        <title>Genome Sequence of Fusarium decemcellulare.</title>
        <authorList>
            <person name="Buettner E."/>
        </authorList>
    </citation>
    <scope>NUCLEOTIDE SEQUENCE</scope>
    <source>
        <strain evidence="1">Babe19</strain>
    </source>
</reference>
<keyword evidence="2" id="KW-1185">Reference proteome</keyword>
<evidence type="ECO:0000313" key="2">
    <source>
        <dbReference type="Proteomes" id="UP001148629"/>
    </source>
</evidence>